<comment type="caution">
    <text evidence="2">The sequence shown here is derived from an EMBL/GenBank/DDBJ whole genome shotgun (WGS) entry which is preliminary data.</text>
</comment>
<protein>
    <submittedName>
        <fullName evidence="2">Uncharacterized protein</fullName>
    </submittedName>
</protein>
<keyword evidence="1" id="KW-0732">Signal</keyword>
<dbReference type="EMBL" id="JARK01001428">
    <property type="protein sequence ID" value="EYC03714.1"/>
    <property type="molecule type" value="Genomic_DNA"/>
</dbReference>
<feature type="signal peptide" evidence="1">
    <location>
        <begin position="1"/>
        <end position="21"/>
    </location>
</feature>
<proteinExistence type="predicted"/>
<dbReference type="OrthoDB" id="6475849at2759"/>
<keyword evidence="3" id="KW-1185">Reference proteome</keyword>
<evidence type="ECO:0000256" key="1">
    <source>
        <dbReference type="SAM" id="SignalP"/>
    </source>
</evidence>
<organism evidence="2 3">
    <name type="scientific">Ancylostoma ceylanicum</name>
    <dbReference type="NCBI Taxonomy" id="53326"/>
    <lineage>
        <taxon>Eukaryota</taxon>
        <taxon>Metazoa</taxon>
        <taxon>Ecdysozoa</taxon>
        <taxon>Nematoda</taxon>
        <taxon>Chromadorea</taxon>
        <taxon>Rhabditida</taxon>
        <taxon>Rhabditina</taxon>
        <taxon>Rhabditomorpha</taxon>
        <taxon>Strongyloidea</taxon>
        <taxon>Ancylostomatidae</taxon>
        <taxon>Ancylostomatinae</taxon>
        <taxon>Ancylostoma</taxon>
    </lineage>
</organism>
<reference evidence="3" key="1">
    <citation type="journal article" date="2015" name="Nat. Genet.">
        <title>The genome and transcriptome of the zoonotic hookworm Ancylostoma ceylanicum identify infection-specific gene families.</title>
        <authorList>
            <person name="Schwarz E.M."/>
            <person name="Hu Y."/>
            <person name="Antoshechkin I."/>
            <person name="Miller M.M."/>
            <person name="Sternberg P.W."/>
            <person name="Aroian R.V."/>
        </authorList>
    </citation>
    <scope>NUCLEOTIDE SEQUENCE</scope>
    <source>
        <strain evidence="3">HY135</strain>
    </source>
</reference>
<dbReference type="Proteomes" id="UP000024635">
    <property type="component" value="Unassembled WGS sequence"/>
</dbReference>
<feature type="chain" id="PRO_5001487761" evidence="1">
    <location>
        <begin position="22"/>
        <end position="81"/>
    </location>
</feature>
<sequence length="81" mass="8951">MATHLARFALLSAITFINVYATTDVCQQQFFEVGNSTGYATTTKTLENSIAFSKSSNLKHSPNNSATKMVSEATPYARYYK</sequence>
<accession>A0A016TL59</accession>
<dbReference type="AlphaFoldDB" id="A0A016TL59"/>
<name>A0A016TL59_9BILA</name>
<evidence type="ECO:0000313" key="2">
    <source>
        <dbReference type="EMBL" id="EYC03714.1"/>
    </source>
</evidence>
<gene>
    <name evidence="2" type="primary">Acey_s0092.g2580</name>
    <name evidence="2" type="ORF">Y032_0092g2580</name>
</gene>
<evidence type="ECO:0000313" key="3">
    <source>
        <dbReference type="Proteomes" id="UP000024635"/>
    </source>
</evidence>